<keyword evidence="1" id="KW-1133">Transmembrane helix</keyword>
<dbReference type="Proteomes" id="UP001060164">
    <property type="component" value="Chromosome"/>
</dbReference>
<evidence type="ECO:0000313" key="4">
    <source>
        <dbReference type="Proteomes" id="UP001060164"/>
    </source>
</evidence>
<accession>A0ABY5VD82</accession>
<dbReference type="RefSeq" id="WP_028529235.1">
    <property type="nucleotide sequence ID" value="NZ_CABLBR010000021.1"/>
</dbReference>
<evidence type="ECO:0000256" key="1">
    <source>
        <dbReference type="SAM" id="Phobius"/>
    </source>
</evidence>
<feature type="transmembrane region" description="Helical" evidence="1">
    <location>
        <begin position="222"/>
        <end position="242"/>
    </location>
</feature>
<name>A0ABY5VD82_9FIRM</name>
<protein>
    <recommendedName>
        <fullName evidence="2">Bacterial repeat domain-containing protein</fullName>
    </recommendedName>
</protein>
<dbReference type="Pfam" id="PF18998">
    <property type="entry name" value="Flg_new_2"/>
    <property type="match status" value="1"/>
</dbReference>
<sequence>MGKGPCSKEVNFEESSVKGLENGAYRQDEEPVITAVGAGMDNQDPVMGDVRYIPAAWQVDSGKILAGSWGQSPYTSAIDMSKLSAGDHTLSVTFSQQMFGELSSETGSFGWSDTGEGPEGGFVISVAFTVKPEEKTLEYTLTVENGTGSGVYPVGEKVTIKADTAPTGKVFDKWVLGKDSSGKITSTTKRQTTFTMGEGNATVTATYKNKNSGTGGTGDASLSVWMLIASLLGSGTLAALVYDRRRRKNK</sequence>
<organism evidence="3 4">
    <name type="scientific">Ruminococcus gauvreauii</name>
    <dbReference type="NCBI Taxonomy" id="438033"/>
    <lineage>
        <taxon>Bacteria</taxon>
        <taxon>Bacillati</taxon>
        <taxon>Bacillota</taxon>
        <taxon>Clostridia</taxon>
        <taxon>Eubacteriales</taxon>
        <taxon>Oscillospiraceae</taxon>
        <taxon>Ruminococcus</taxon>
    </lineage>
</organism>
<evidence type="ECO:0000259" key="2">
    <source>
        <dbReference type="Pfam" id="PF18998"/>
    </source>
</evidence>
<keyword evidence="1" id="KW-0812">Transmembrane</keyword>
<evidence type="ECO:0000313" key="3">
    <source>
        <dbReference type="EMBL" id="UWP58177.1"/>
    </source>
</evidence>
<proteinExistence type="predicted"/>
<feature type="domain" description="Bacterial repeat" evidence="2">
    <location>
        <begin position="139"/>
        <end position="210"/>
    </location>
</feature>
<keyword evidence="4" id="KW-1185">Reference proteome</keyword>
<reference evidence="3" key="1">
    <citation type="journal article" date="2022" name="Cell">
        <title>Design, construction, and in vivo augmentation of a complex gut microbiome.</title>
        <authorList>
            <person name="Cheng A.G."/>
            <person name="Ho P.Y."/>
            <person name="Aranda-Diaz A."/>
            <person name="Jain S."/>
            <person name="Yu F.B."/>
            <person name="Meng X."/>
            <person name="Wang M."/>
            <person name="Iakiviak M."/>
            <person name="Nagashima K."/>
            <person name="Zhao A."/>
            <person name="Murugkar P."/>
            <person name="Patil A."/>
            <person name="Atabakhsh K."/>
            <person name="Weakley A."/>
            <person name="Yan J."/>
            <person name="Brumbaugh A.R."/>
            <person name="Higginbottom S."/>
            <person name="Dimas A."/>
            <person name="Shiver A.L."/>
            <person name="Deutschbauer A."/>
            <person name="Neff N."/>
            <person name="Sonnenburg J.L."/>
            <person name="Huang K.C."/>
            <person name="Fischbach M.A."/>
        </authorList>
    </citation>
    <scope>NUCLEOTIDE SEQUENCE</scope>
    <source>
        <strain evidence="3">DSM 19829</strain>
    </source>
</reference>
<dbReference type="EMBL" id="CP102290">
    <property type="protein sequence ID" value="UWP58177.1"/>
    <property type="molecule type" value="Genomic_DNA"/>
</dbReference>
<keyword evidence="1" id="KW-0472">Membrane</keyword>
<dbReference type="InterPro" id="IPR044060">
    <property type="entry name" value="Bacterial_rp_domain"/>
</dbReference>
<gene>
    <name evidence="3" type="ORF">NQ502_12390</name>
</gene>